<keyword evidence="3" id="KW-1185">Reference proteome</keyword>
<protein>
    <recommendedName>
        <fullName evidence="4">Tropomyosin</fullName>
    </recommendedName>
</protein>
<evidence type="ECO:0000313" key="2">
    <source>
        <dbReference type="EMBL" id="MQL97365.1"/>
    </source>
</evidence>
<evidence type="ECO:0000256" key="1">
    <source>
        <dbReference type="SAM" id="Coils"/>
    </source>
</evidence>
<evidence type="ECO:0000313" key="3">
    <source>
        <dbReference type="Proteomes" id="UP000652761"/>
    </source>
</evidence>
<dbReference type="EMBL" id="NMUH01002038">
    <property type="protein sequence ID" value="MQL97365.1"/>
    <property type="molecule type" value="Genomic_DNA"/>
</dbReference>
<gene>
    <name evidence="2" type="ORF">Taro_030049</name>
</gene>
<organism evidence="2 3">
    <name type="scientific">Colocasia esculenta</name>
    <name type="common">Wild taro</name>
    <name type="synonym">Arum esculentum</name>
    <dbReference type="NCBI Taxonomy" id="4460"/>
    <lineage>
        <taxon>Eukaryota</taxon>
        <taxon>Viridiplantae</taxon>
        <taxon>Streptophyta</taxon>
        <taxon>Embryophyta</taxon>
        <taxon>Tracheophyta</taxon>
        <taxon>Spermatophyta</taxon>
        <taxon>Magnoliopsida</taxon>
        <taxon>Liliopsida</taxon>
        <taxon>Araceae</taxon>
        <taxon>Aroideae</taxon>
        <taxon>Colocasieae</taxon>
        <taxon>Colocasia</taxon>
    </lineage>
</organism>
<reference evidence="2" key="1">
    <citation type="submission" date="2017-07" db="EMBL/GenBank/DDBJ databases">
        <title>Taro Niue Genome Assembly and Annotation.</title>
        <authorList>
            <person name="Atibalentja N."/>
            <person name="Keating K."/>
            <person name="Fields C.J."/>
        </authorList>
    </citation>
    <scope>NUCLEOTIDE SEQUENCE</scope>
    <source>
        <strain evidence="2">Niue_2</strain>
        <tissue evidence="2">Leaf</tissue>
    </source>
</reference>
<accession>A0A843VMZ8</accession>
<comment type="caution">
    <text evidence="2">The sequence shown here is derived from an EMBL/GenBank/DDBJ whole genome shotgun (WGS) entry which is preliminary data.</text>
</comment>
<dbReference type="Proteomes" id="UP000652761">
    <property type="component" value="Unassembled WGS sequence"/>
</dbReference>
<name>A0A843VMZ8_COLES</name>
<keyword evidence="1" id="KW-0175">Coiled coil</keyword>
<feature type="coiled-coil region" evidence="1">
    <location>
        <begin position="4"/>
        <end position="98"/>
    </location>
</feature>
<dbReference type="AlphaFoldDB" id="A0A843VMZ8"/>
<sequence length="103" mass="11665">MQDRKAAQKEVEELRRELERVRRTAATGASSSRVVESSQLDLEDRLAAAVRRAEEAQRELEDRVDSVAGERDQLRIQVETAEARMNEVTRELVTLRVQGSSAD</sequence>
<proteinExistence type="predicted"/>
<evidence type="ECO:0008006" key="4">
    <source>
        <dbReference type="Google" id="ProtNLM"/>
    </source>
</evidence>